<dbReference type="EMBL" id="CM029045">
    <property type="protein sequence ID" value="KAG2598543.1"/>
    <property type="molecule type" value="Genomic_DNA"/>
</dbReference>
<dbReference type="Pfam" id="PF12776">
    <property type="entry name" value="Myb_DNA-bind_3"/>
    <property type="match status" value="1"/>
</dbReference>
<sequence length="156" mass="17533">MDLALSGVVGTGGHATWTSSWSGFMLSYLANLVVNGTKTSSSYKMVHYNACAKALQEKYGIVRSGDQIKNHLKTWQKKFRHICDLRGLSAAGWDEDTCTITLDAEHYNNHVKDHKADADFLNKPLEYFWKMHTIFGSTMATGQVCKGLKYTSRYRG</sequence>
<dbReference type="InterPro" id="IPR024752">
    <property type="entry name" value="Myb/SANT-like_dom"/>
</dbReference>
<dbReference type="Proteomes" id="UP000823388">
    <property type="component" value="Chromosome 5K"/>
</dbReference>
<keyword evidence="3" id="KW-1185">Reference proteome</keyword>
<organism evidence="2 3">
    <name type="scientific">Panicum virgatum</name>
    <name type="common">Blackwell switchgrass</name>
    <dbReference type="NCBI Taxonomy" id="38727"/>
    <lineage>
        <taxon>Eukaryota</taxon>
        <taxon>Viridiplantae</taxon>
        <taxon>Streptophyta</taxon>
        <taxon>Embryophyta</taxon>
        <taxon>Tracheophyta</taxon>
        <taxon>Spermatophyta</taxon>
        <taxon>Magnoliopsida</taxon>
        <taxon>Liliopsida</taxon>
        <taxon>Poales</taxon>
        <taxon>Poaceae</taxon>
        <taxon>PACMAD clade</taxon>
        <taxon>Panicoideae</taxon>
        <taxon>Panicodae</taxon>
        <taxon>Paniceae</taxon>
        <taxon>Panicinae</taxon>
        <taxon>Panicum</taxon>
        <taxon>Panicum sect. Hiantes</taxon>
    </lineage>
</organism>
<proteinExistence type="predicted"/>
<dbReference type="AlphaFoldDB" id="A0A8T0SNF0"/>
<evidence type="ECO:0000259" key="1">
    <source>
        <dbReference type="Pfam" id="PF12776"/>
    </source>
</evidence>
<evidence type="ECO:0000313" key="3">
    <source>
        <dbReference type="Proteomes" id="UP000823388"/>
    </source>
</evidence>
<gene>
    <name evidence="2" type="ORF">PVAP13_5KG340914</name>
</gene>
<reference evidence="2" key="1">
    <citation type="submission" date="2020-05" db="EMBL/GenBank/DDBJ databases">
        <title>WGS assembly of Panicum virgatum.</title>
        <authorList>
            <person name="Lovell J.T."/>
            <person name="Jenkins J."/>
            <person name="Shu S."/>
            <person name="Juenger T.E."/>
            <person name="Schmutz J."/>
        </authorList>
    </citation>
    <scope>NUCLEOTIDE SEQUENCE</scope>
    <source>
        <strain evidence="2">AP13</strain>
    </source>
</reference>
<dbReference type="PANTHER" id="PTHR47127">
    <property type="entry name" value="10A19I.15"/>
    <property type="match status" value="1"/>
</dbReference>
<feature type="domain" description="Myb/SANT-like" evidence="1">
    <location>
        <begin position="16"/>
        <end position="109"/>
    </location>
</feature>
<evidence type="ECO:0000313" key="2">
    <source>
        <dbReference type="EMBL" id="KAG2598543.1"/>
    </source>
</evidence>
<name>A0A8T0SNF0_PANVG</name>
<comment type="caution">
    <text evidence="2">The sequence shown here is derived from an EMBL/GenBank/DDBJ whole genome shotgun (WGS) entry which is preliminary data.</text>
</comment>
<protein>
    <recommendedName>
        <fullName evidence="1">Myb/SANT-like domain-containing protein</fullName>
    </recommendedName>
</protein>
<accession>A0A8T0SNF0</accession>